<keyword evidence="1" id="KW-1133">Transmembrane helix</keyword>
<accession>A0A559T418</accession>
<gene>
    <name evidence="2" type="ORF">FHU10_1856</name>
</gene>
<evidence type="ECO:0000313" key="2">
    <source>
        <dbReference type="EMBL" id="TVZ69351.1"/>
    </source>
</evidence>
<evidence type="ECO:0000256" key="1">
    <source>
        <dbReference type="SAM" id="Phobius"/>
    </source>
</evidence>
<name>A0A559T418_SERFO</name>
<proteinExistence type="predicted"/>
<dbReference type="EMBL" id="VISQ01000001">
    <property type="protein sequence ID" value="TVZ69351.1"/>
    <property type="molecule type" value="Genomic_DNA"/>
</dbReference>
<reference evidence="2" key="1">
    <citation type="submission" date="2019-06" db="EMBL/GenBank/DDBJ databases">
        <authorList>
            <person name="Deangelis K."/>
            <person name="Huntemann M."/>
            <person name="Clum A."/>
            <person name="Pillay M."/>
            <person name="Palaniappan K."/>
            <person name="Varghese N."/>
            <person name="Mikhailova N."/>
            <person name="Stamatis D."/>
            <person name="Reddy T."/>
            <person name="Daum C."/>
            <person name="Shapiro N."/>
            <person name="Ivanova N."/>
            <person name="Kyrpides N."/>
            <person name="Woyke T."/>
        </authorList>
    </citation>
    <scope>NUCLEOTIDE SEQUENCE [LARGE SCALE GENOMIC DNA]</scope>
    <source>
        <strain evidence="2">128R</strain>
    </source>
</reference>
<comment type="caution">
    <text evidence="2">The sequence shown here is derived from an EMBL/GenBank/DDBJ whole genome shotgun (WGS) entry which is preliminary data.</text>
</comment>
<reference evidence="2" key="2">
    <citation type="submission" date="2019-08" db="EMBL/GenBank/DDBJ databases">
        <title>Investigation of anaerobic lignin degradation for improved lignocellulosic biofuels.</title>
        <authorList>
            <person name="Deangelis K.PhD."/>
        </authorList>
    </citation>
    <scope>NUCLEOTIDE SEQUENCE [LARGE SCALE GENOMIC DNA]</scope>
    <source>
        <strain evidence="2">128R</strain>
    </source>
</reference>
<sequence>MDCIYIFSIPLLFTTSIISFLLHAQHINRNKLITPARGDNIKQMRLTFDSPSKVNVKKGNQHHNISSLCRFCPISQRHTFK</sequence>
<organism evidence="2">
    <name type="scientific">Serratia fonticola</name>
    <dbReference type="NCBI Taxonomy" id="47917"/>
    <lineage>
        <taxon>Bacteria</taxon>
        <taxon>Pseudomonadati</taxon>
        <taxon>Pseudomonadota</taxon>
        <taxon>Gammaproteobacteria</taxon>
        <taxon>Enterobacterales</taxon>
        <taxon>Yersiniaceae</taxon>
        <taxon>Serratia</taxon>
    </lineage>
</organism>
<keyword evidence="1" id="KW-0472">Membrane</keyword>
<protein>
    <submittedName>
        <fullName evidence="2">Uncharacterized protein</fullName>
    </submittedName>
</protein>
<dbReference type="AlphaFoldDB" id="A0A559T418"/>
<keyword evidence="1" id="KW-0812">Transmembrane</keyword>
<feature type="transmembrane region" description="Helical" evidence="1">
    <location>
        <begin position="6"/>
        <end position="24"/>
    </location>
</feature>